<protein>
    <submittedName>
        <fullName evidence="3">Uncharacterized protein</fullName>
    </submittedName>
</protein>
<feature type="compositionally biased region" description="Basic and acidic residues" evidence="1">
    <location>
        <begin position="252"/>
        <end position="264"/>
    </location>
</feature>
<feature type="compositionally biased region" description="Low complexity" evidence="1">
    <location>
        <begin position="265"/>
        <end position="276"/>
    </location>
</feature>
<feature type="region of interest" description="Disordered" evidence="1">
    <location>
        <begin position="227"/>
        <end position="294"/>
    </location>
</feature>
<name>A0A3N5BZZ9_9THEO</name>
<feature type="region of interest" description="Disordered" evidence="1">
    <location>
        <begin position="425"/>
        <end position="461"/>
    </location>
</feature>
<keyword evidence="2" id="KW-0472">Membrane</keyword>
<dbReference type="Proteomes" id="UP000282654">
    <property type="component" value="Unassembled WGS sequence"/>
</dbReference>
<dbReference type="AlphaFoldDB" id="A0A3N5BZZ9"/>
<feature type="compositionally biased region" description="Polar residues" evidence="1">
    <location>
        <begin position="448"/>
        <end position="461"/>
    </location>
</feature>
<evidence type="ECO:0000313" key="3">
    <source>
        <dbReference type="EMBL" id="RPF49461.1"/>
    </source>
</evidence>
<accession>A0A3N5BZZ9</accession>
<keyword evidence="2" id="KW-0812">Transmembrane</keyword>
<feature type="transmembrane region" description="Helical" evidence="2">
    <location>
        <begin position="100"/>
        <end position="119"/>
    </location>
</feature>
<gene>
    <name evidence="3" type="ORF">EDD75_0274</name>
</gene>
<dbReference type="EMBL" id="RKRE01000001">
    <property type="protein sequence ID" value="RPF49461.1"/>
    <property type="molecule type" value="Genomic_DNA"/>
</dbReference>
<feature type="compositionally biased region" description="Polar residues" evidence="1">
    <location>
        <begin position="230"/>
        <end position="242"/>
    </location>
</feature>
<feature type="transmembrane region" description="Helical" evidence="2">
    <location>
        <begin position="49"/>
        <end position="69"/>
    </location>
</feature>
<proteinExistence type="predicted"/>
<evidence type="ECO:0000256" key="2">
    <source>
        <dbReference type="SAM" id="Phobius"/>
    </source>
</evidence>
<evidence type="ECO:0000313" key="4">
    <source>
        <dbReference type="Proteomes" id="UP000282654"/>
    </source>
</evidence>
<evidence type="ECO:0000256" key="1">
    <source>
        <dbReference type="SAM" id="MobiDB-lite"/>
    </source>
</evidence>
<keyword evidence="4" id="KW-1185">Reference proteome</keyword>
<comment type="caution">
    <text evidence="3">The sequence shown here is derived from an EMBL/GenBank/DDBJ whole genome shotgun (WGS) entry which is preliminary data.</text>
</comment>
<keyword evidence="2" id="KW-1133">Transmembrane helix</keyword>
<feature type="transmembrane region" description="Helical" evidence="2">
    <location>
        <begin position="193"/>
        <end position="213"/>
    </location>
</feature>
<organism evidence="3 4">
    <name type="scientific">Thermodesulfitimonas autotrophica</name>
    <dbReference type="NCBI Taxonomy" id="1894989"/>
    <lineage>
        <taxon>Bacteria</taxon>
        <taxon>Bacillati</taxon>
        <taxon>Bacillota</taxon>
        <taxon>Clostridia</taxon>
        <taxon>Thermoanaerobacterales</taxon>
        <taxon>Thermoanaerobacteraceae</taxon>
        <taxon>Thermodesulfitimonas</taxon>
    </lineage>
</organism>
<sequence>MSALSLTGGAVWAYLRMKKQRLPVPPHESWTADAGLDFRARPALNNRDIFLQALKIAAFLALCGCAFWVGKAVTTFVLSSLHAAKEHLGQWCGQLKAPEVLRFCAAVLLSGSLLAWVSGRVKRRRETGRHPSGAAGTTGQVEETAAYLPGAIRTFGTSRTAPGEELSGTVPAASPVSAAGGGLKPKTNLWQGLSLALLVVAAFLFGAAAVRMVELAHDKLPTVAFEKTPSPAQKTSQLQREQAQPCAQKVPAVKETRPPLKKQEAAPAKKAASQRPKANRVAASGNGQPEQLKPTQPAWLEVKAVVEASGYTFYPGAATVPDGLGGTLTAAIGGNQFGYALFLWHNRDFLRKDVIAPVYCRVSYPAAYGNWIMVHREVNYSSPWWKPEYSWQPRPGWVCYYWSKGLRVTYQDDQASTSYCRRSEYSTGVRDPQQTGDSPLKTGRMRRLSSQAPRRSWSSFL</sequence>
<reference evidence="3 4" key="1">
    <citation type="submission" date="2018-11" db="EMBL/GenBank/DDBJ databases">
        <title>Genomic Encyclopedia of Type Strains, Phase IV (KMG-IV): sequencing the most valuable type-strain genomes for metagenomic binning, comparative biology and taxonomic classification.</title>
        <authorList>
            <person name="Goeker M."/>
        </authorList>
    </citation>
    <scope>NUCLEOTIDE SEQUENCE [LARGE SCALE GENOMIC DNA]</scope>
    <source>
        <strain evidence="3 4">DSM 102936</strain>
    </source>
</reference>